<dbReference type="GO" id="GO:0006508">
    <property type="term" value="P:proteolysis"/>
    <property type="evidence" value="ECO:0007669"/>
    <property type="project" value="UniProtKB-KW"/>
</dbReference>
<evidence type="ECO:0000259" key="7">
    <source>
        <dbReference type="Pfam" id="PF14464"/>
    </source>
</evidence>
<dbReference type="Pfam" id="PF14464">
    <property type="entry name" value="Prok-JAB"/>
    <property type="match status" value="1"/>
</dbReference>
<dbReference type="EMBL" id="SRMO01000071">
    <property type="protein sequence ID" value="TGG91856.1"/>
    <property type="molecule type" value="Genomic_DNA"/>
</dbReference>
<evidence type="ECO:0000256" key="6">
    <source>
        <dbReference type="SAM" id="MobiDB-lite"/>
    </source>
</evidence>
<dbReference type="GO" id="GO:0008270">
    <property type="term" value="F:zinc ion binding"/>
    <property type="evidence" value="ECO:0007669"/>
    <property type="project" value="TreeGrafter"/>
</dbReference>
<reference evidence="8 9" key="1">
    <citation type="journal article" date="2019" name="mSystems">
        <title>Life at home and on the roam: Genomic adaptions reflect the dual lifestyle of an intracellular, facultative symbiont.</title>
        <authorList>
            <person name="Burgsdorf I."/>
        </authorList>
    </citation>
    <scope>NUCLEOTIDE SEQUENCE [LARGE SCALE GENOMIC DNA]</scope>
    <source>
        <strain evidence="8">277cV</strain>
    </source>
</reference>
<comment type="caution">
    <text evidence="8">The sequence shown here is derived from an EMBL/GenBank/DDBJ whole genome shotgun (WGS) entry which is preliminary data.</text>
</comment>
<dbReference type="SUPFAM" id="SSF102712">
    <property type="entry name" value="JAB1/MPN domain"/>
    <property type="match status" value="1"/>
</dbReference>
<evidence type="ECO:0000256" key="2">
    <source>
        <dbReference type="ARBA" id="ARBA00022723"/>
    </source>
</evidence>
<dbReference type="CDD" id="cd08070">
    <property type="entry name" value="MPN_like"/>
    <property type="match status" value="1"/>
</dbReference>
<keyword evidence="1" id="KW-0645">Protease</keyword>
<gene>
    <name evidence="8" type="ORF">ERJ67_07620</name>
</gene>
<name>A0A524RMK2_9CHRO</name>
<organism evidence="8 9">
    <name type="scientific">Aphanocapsa feldmannii 277cV</name>
    <dbReference type="NCBI Taxonomy" id="2507553"/>
    <lineage>
        <taxon>Bacteria</taxon>
        <taxon>Bacillati</taxon>
        <taxon>Cyanobacteriota</taxon>
        <taxon>Cyanophyceae</taxon>
        <taxon>Oscillatoriophycideae</taxon>
        <taxon>Chroococcales</taxon>
        <taxon>Microcystaceae</taxon>
        <taxon>Aphanocapsa</taxon>
    </lineage>
</organism>
<proteinExistence type="predicted"/>
<keyword evidence="2" id="KW-0479">Metal-binding</keyword>
<keyword evidence="4" id="KW-0862">Zinc</keyword>
<keyword evidence="3" id="KW-0378">Hydrolase</keyword>
<evidence type="ECO:0000313" key="8">
    <source>
        <dbReference type="EMBL" id="TGG91856.1"/>
    </source>
</evidence>
<evidence type="ECO:0000256" key="1">
    <source>
        <dbReference type="ARBA" id="ARBA00022670"/>
    </source>
</evidence>
<feature type="region of interest" description="Disordered" evidence="6">
    <location>
        <begin position="76"/>
        <end position="101"/>
    </location>
</feature>
<feature type="domain" description="JAB" evidence="7">
    <location>
        <begin position="26"/>
        <end position="157"/>
    </location>
</feature>
<dbReference type="GO" id="GO:0008235">
    <property type="term" value="F:metalloexopeptidase activity"/>
    <property type="evidence" value="ECO:0007669"/>
    <property type="project" value="TreeGrafter"/>
</dbReference>
<evidence type="ECO:0000256" key="5">
    <source>
        <dbReference type="ARBA" id="ARBA00023049"/>
    </source>
</evidence>
<protein>
    <submittedName>
        <fullName evidence="8">M67 family peptidase</fullName>
    </submittedName>
</protein>
<dbReference type="PANTHER" id="PTHR34858:SF1">
    <property type="entry name" value="CYSO-CYSTEINE PEPTIDASE"/>
    <property type="match status" value="1"/>
</dbReference>
<evidence type="ECO:0000256" key="4">
    <source>
        <dbReference type="ARBA" id="ARBA00022833"/>
    </source>
</evidence>
<dbReference type="InterPro" id="IPR051929">
    <property type="entry name" value="VirAsm_ModProt"/>
</dbReference>
<dbReference type="Gene3D" id="3.40.140.10">
    <property type="entry name" value="Cytidine Deaminase, domain 2"/>
    <property type="match status" value="1"/>
</dbReference>
<dbReference type="AlphaFoldDB" id="A0A524RMK2"/>
<sequence>MDPMNGLSLQLKEVFLPPPDTVVMSQQHLQVLKQWLQAALPHEGCALLLGCRHGGTLVLERLWPCRNVWHPGWPGAADDEAGDGPPPSQHRRGRADDHDRTDRFAVDPRELLAAQKACRDWSLQLLGVAHSHPGGSGRPSFTDRCHGWDGALMLIQPLPLEAAPPPPCCWWGERPGDQLEGPLDCYPLQLLTQG</sequence>
<evidence type="ECO:0000313" key="9">
    <source>
        <dbReference type="Proteomes" id="UP000317990"/>
    </source>
</evidence>
<evidence type="ECO:0000256" key="3">
    <source>
        <dbReference type="ARBA" id="ARBA00022801"/>
    </source>
</evidence>
<accession>A0A524RMK2</accession>
<keyword evidence="5" id="KW-0482">Metalloprotease</keyword>
<dbReference type="PANTHER" id="PTHR34858">
    <property type="entry name" value="CYSO-CYSTEINE PEPTIDASE"/>
    <property type="match status" value="1"/>
</dbReference>
<dbReference type="Proteomes" id="UP000317990">
    <property type="component" value="Unassembled WGS sequence"/>
</dbReference>
<dbReference type="InterPro" id="IPR028090">
    <property type="entry name" value="JAB_dom_prok"/>
</dbReference>